<proteinExistence type="predicted"/>
<name>A0A552KN93_9CHRO</name>
<accession>A0A552KN93</accession>
<evidence type="ECO:0000313" key="2">
    <source>
        <dbReference type="Proteomes" id="UP000315868"/>
    </source>
</evidence>
<evidence type="ECO:0000313" key="1">
    <source>
        <dbReference type="EMBL" id="TRV09458.1"/>
    </source>
</evidence>
<reference evidence="1 2" key="1">
    <citation type="submission" date="2019-01" db="EMBL/GenBank/DDBJ databases">
        <title>Coherence of Microcystis species and biogeography revealed through population genomics.</title>
        <authorList>
            <person name="Perez-Carrascal O.M."/>
            <person name="Terrat Y."/>
            <person name="Giani A."/>
            <person name="Fortin N."/>
            <person name="Tromas N."/>
            <person name="Shapiro B.J."/>
        </authorList>
    </citation>
    <scope>NUCLEOTIDE SEQUENCE [LARGE SCALE GENOMIC DNA]</scope>
    <source>
        <strain evidence="1">Mf_QC_C_20070823_S10D</strain>
    </source>
</reference>
<gene>
    <name evidence="1" type="ORF">EWV45_15790</name>
</gene>
<organism evidence="1 2">
    <name type="scientific">Microcystis flos-aquae Mf_QC_C_20070823_S10D</name>
    <dbReference type="NCBI Taxonomy" id="2486236"/>
    <lineage>
        <taxon>Bacteria</taxon>
        <taxon>Bacillati</taxon>
        <taxon>Cyanobacteriota</taxon>
        <taxon>Cyanophyceae</taxon>
        <taxon>Oscillatoriophycideae</taxon>
        <taxon>Chroococcales</taxon>
        <taxon>Microcystaceae</taxon>
        <taxon>Microcystis</taxon>
    </lineage>
</organism>
<protein>
    <submittedName>
        <fullName evidence="1">Uncharacterized protein</fullName>
    </submittedName>
</protein>
<sequence>MPQVNIGVLLDQFGIVTPNDYFKLSVKDQYEFRLRIQSTAEHERNDILVELKSTLGLKMHFHVTRHPQKGWQNIPNETFARKLAFFAAKSLITFPFDEVAHWKGEDLNPLLTLLCAVRPFLKEGLVNILPSHNELREVTVKQFNKKYGLVHANFHLDALENQFEEKNYNPQVLNLYLPYFKDVKPEEVVRIRHEEKLLYDGLEYRLGRLLNGHDELKNEETLLNELCEIDQHVRQLTTKFEGIKDAWHRHDIYTLIGFATVGLVLLFPPGIVPSLAPVLGIESISILRYLQWKIEAANNTKGLKEDEYYLLWRLSNLKTRL</sequence>
<dbReference type="EMBL" id="SFAM01000141">
    <property type="protein sequence ID" value="TRV09458.1"/>
    <property type="molecule type" value="Genomic_DNA"/>
</dbReference>
<dbReference type="AlphaFoldDB" id="A0A552KN93"/>
<dbReference type="Proteomes" id="UP000315868">
    <property type="component" value="Unassembled WGS sequence"/>
</dbReference>
<comment type="caution">
    <text evidence="1">The sequence shown here is derived from an EMBL/GenBank/DDBJ whole genome shotgun (WGS) entry which is preliminary data.</text>
</comment>